<dbReference type="PANTHER" id="PTHR47602">
    <property type="entry name" value="F-BOX PROTEIN SKIP22"/>
    <property type="match status" value="1"/>
</dbReference>
<evidence type="ECO:0000259" key="1">
    <source>
        <dbReference type="PROSITE" id="PS50181"/>
    </source>
</evidence>
<dbReference type="EMBL" id="KI630513">
    <property type="protein sequence ID" value="EYU37547.1"/>
    <property type="molecule type" value="Genomic_DNA"/>
</dbReference>
<feature type="domain" description="F-box" evidence="1">
    <location>
        <begin position="201"/>
        <end position="247"/>
    </location>
</feature>
<protein>
    <recommendedName>
        <fullName evidence="1">F-box domain-containing protein</fullName>
    </recommendedName>
</protein>
<dbReference type="eggNOG" id="ENOG502QTNJ">
    <property type="taxonomic scope" value="Eukaryota"/>
</dbReference>
<dbReference type="Gene3D" id="3.40.1000.30">
    <property type="match status" value="1"/>
</dbReference>
<organism evidence="2 3">
    <name type="scientific">Erythranthe guttata</name>
    <name type="common">Yellow monkey flower</name>
    <name type="synonym">Mimulus guttatus</name>
    <dbReference type="NCBI Taxonomy" id="4155"/>
    <lineage>
        <taxon>Eukaryota</taxon>
        <taxon>Viridiplantae</taxon>
        <taxon>Streptophyta</taxon>
        <taxon>Embryophyta</taxon>
        <taxon>Tracheophyta</taxon>
        <taxon>Spermatophyta</taxon>
        <taxon>Magnoliopsida</taxon>
        <taxon>eudicotyledons</taxon>
        <taxon>Gunneridae</taxon>
        <taxon>Pentapetalae</taxon>
        <taxon>asterids</taxon>
        <taxon>lamiids</taxon>
        <taxon>Lamiales</taxon>
        <taxon>Phrymaceae</taxon>
        <taxon>Erythranthe</taxon>
    </lineage>
</organism>
<accession>A0A022RB42</accession>
<name>A0A022RB42_ERYGU</name>
<dbReference type="CDD" id="cd22165">
    <property type="entry name" value="F-box_AtSKIP22-like"/>
    <property type="match status" value="1"/>
</dbReference>
<dbReference type="Pfam" id="PF12937">
    <property type="entry name" value="F-box-like"/>
    <property type="match status" value="1"/>
</dbReference>
<feature type="non-terminal residue" evidence="2">
    <location>
        <position position="1"/>
    </location>
</feature>
<dbReference type="SMART" id="SM00256">
    <property type="entry name" value="FBOX"/>
    <property type="match status" value="1"/>
</dbReference>
<dbReference type="Proteomes" id="UP000030748">
    <property type="component" value="Unassembled WGS sequence"/>
</dbReference>
<dbReference type="SUPFAM" id="SSF81383">
    <property type="entry name" value="F-box domain"/>
    <property type="match status" value="1"/>
</dbReference>
<dbReference type="PROSITE" id="PS50181">
    <property type="entry name" value="FBOX"/>
    <property type="match status" value="1"/>
</dbReference>
<proteinExistence type="predicted"/>
<reference evidence="2 3" key="1">
    <citation type="journal article" date="2013" name="Proc. Natl. Acad. Sci. U.S.A.">
        <title>Fine-scale variation in meiotic recombination in Mimulus inferred from population shotgun sequencing.</title>
        <authorList>
            <person name="Hellsten U."/>
            <person name="Wright K.M."/>
            <person name="Jenkins J."/>
            <person name="Shu S."/>
            <person name="Yuan Y."/>
            <person name="Wessler S.R."/>
            <person name="Schmutz J."/>
            <person name="Willis J.H."/>
            <person name="Rokhsar D.S."/>
        </authorList>
    </citation>
    <scope>NUCLEOTIDE SEQUENCE [LARGE SCALE GENOMIC DNA]</scope>
    <source>
        <strain evidence="3">cv. DUN x IM62</strain>
    </source>
</reference>
<dbReference type="PANTHER" id="PTHR47602:SF2">
    <property type="entry name" value="F-BOX PROTEIN SKIP22"/>
    <property type="match status" value="1"/>
</dbReference>
<dbReference type="InterPro" id="IPR001810">
    <property type="entry name" value="F-box_dom"/>
</dbReference>
<dbReference type="InterPro" id="IPR036047">
    <property type="entry name" value="F-box-like_dom_sf"/>
</dbReference>
<dbReference type="AlphaFoldDB" id="A0A022RB42"/>
<sequence>DGDTDGSYHESAKKAAVETASFSLPEFVKQLFVEQWGNDAAYYHKLIVIVVHAIMLDFGFASFDTRSNSIVGAFHLRRELNSDLFKISLFYTLPQNDCGKCIRYIVLKFQILGDLMNIYGTLSENVSGERRRIITHSVQADEYELIPFLNVIWSNCWVNNGGLLIETPSRRAMLEFMRNVRDNLALPLLIDLREASSLIPPPCFMKLPNDIKLKILELLPSVDLAKVSCASSELRDLGLMDYLWKLKFFEEFGDEENEDGQKSCWRRAFLERWKSKPPSGVSITKPKMRDDKVRHRRVPRMIACCSSMFLNCVFASNKALSYY</sequence>
<gene>
    <name evidence="2" type="ORF">MIMGU_mgv1a017729mg</name>
</gene>
<keyword evidence="3" id="KW-1185">Reference proteome</keyword>
<evidence type="ECO:0000313" key="2">
    <source>
        <dbReference type="EMBL" id="EYU37547.1"/>
    </source>
</evidence>
<evidence type="ECO:0000313" key="3">
    <source>
        <dbReference type="Proteomes" id="UP000030748"/>
    </source>
</evidence>